<dbReference type="GO" id="GO:0032299">
    <property type="term" value="C:ribonuclease H2 complex"/>
    <property type="evidence" value="ECO:0007669"/>
    <property type="project" value="TreeGrafter"/>
</dbReference>
<comment type="similarity">
    <text evidence="3">Belongs to the RNase HII family. Eukaryotic subfamily.</text>
</comment>
<evidence type="ECO:0000256" key="3">
    <source>
        <dbReference type="ARBA" id="ARBA00007058"/>
    </source>
</evidence>
<evidence type="ECO:0000259" key="11">
    <source>
        <dbReference type="PROSITE" id="PS51975"/>
    </source>
</evidence>
<evidence type="ECO:0000256" key="4">
    <source>
        <dbReference type="ARBA" id="ARBA00022722"/>
    </source>
</evidence>
<dbReference type="CDD" id="cd07181">
    <property type="entry name" value="RNase_HII_eukaryota_like"/>
    <property type="match status" value="1"/>
</dbReference>
<dbReference type="InterPro" id="IPR001352">
    <property type="entry name" value="RNase_HII/HIII"/>
</dbReference>
<keyword evidence="13" id="KW-1185">Reference proteome</keyword>
<dbReference type="PROSITE" id="PS51975">
    <property type="entry name" value="RNASE_H_2"/>
    <property type="match status" value="1"/>
</dbReference>
<name>A0A8S3R1Z0_MYTED</name>
<dbReference type="InterPro" id="IPR004649">
    <property type="entry name" value="RNase_H2_suA"/>
</dbReference>
<comment type="cofactor">
    <cofactor evidence="2">
        <name>Mg(2+)</name>
        <dbReference type="ChEBI" id="CHEBI:18420"/>
    </cofactor>
</comment>
<feature type="domain" description="RNase H type-2" evidence="11">
    <location>
        <begin position="34"/>
        <end position="257"/>
    </location>
</feature>
<dbReference type="GO" id="GO:0004523">
    <property type="term" value="F:RNA-DNA hybrid ribonuclease activity"/>
    <property type="evidence" value="ECO:0007669"/>
    <property type="project" value="UniProtKB-UniRule"/>
</dbReference>
<dbReference type="Gene3D" id="3.30.420.10">
    <property type="entry name" value="Ribonuclease H-like superfamily/Ribonuclease H"/>
    <property type="match status" value="1"/>
</dbReference>
<organism evidence="12 13">
    <name type="scientific">Mytilus edulis</name>
    <name type="common">Blue mussel</name>
    <dbReference type="NCBI Taxonomy" id="6550"/>
    <lineage>
        <taxon>Eukaryota</taxon>
        <taxon>Metazoa</taxon>
        <taxon>Spiralia</taxon>
        <taxon>Lophotrochozoa</taxon>
        <taxon>Mollusca</taxon>
        <taxon>Bivalvia</taxon>
        <taxon>Autobranchia</taxon>
        <taxon>Pteriomorphia</taxon>
        <taxon>Mytilida</taxon>
        <taxon>Mytiloidea</taxon>
        <taxon>Mytilidae</taxon>
        <taxon>Mytilinae</taxon>
        <taxon>Mytilus</taxon>
    </lineage>
</organism>
<accession>A0A8S3R1Z0</accession>
<dbReference type="FunFam" id="3.30.420.10:FF:000016">
    <property type="entry name" value="Ribonuclease"/>
    <property type="match status" value="1"/>
</dbReference>
<dbReference type="Pfam" id="PF01351">
    <property type="entry name" value="RNase_HII"/>
    <property type="match status" value="1"/>
</dbReference>
<dbReference type="Proteomes" id="UP000683360">
    <property type="component" value="Unassembled WGS sequence"/>
</dbReference>
<sequence>MEVKEEVEFKLEKEDNMKNLILESPLPDCVKSEPCWLGIDEAGRGPVLGPMVYGICFSPISMKEKFGEMGFADSKTLTEDQRESIFDKINEANDMIGWMVEVLSPTFISTSMLRRTKYNLNALSHDCAIRLVALAIERGANIAEVYVDTVGDPTKYQEKLKGIFPSIDITVAKKADSLYPIVSAASICAKVTRDKAVKKWKFQEEINTEDLQYGSGYPADPNTKSFLANNMDYVFGFPQFVRFSWSTAAIILEKDAAPVKWEDDDEDENADKSNMALTSFFYIIYIQVLNRNDTIKLFIQISTTGTITIKVYSLSVVYLDNITVYR</sequence>
<dbReference type="NCBIfam" id="TIGR00729">
    <property type="entry name" value="ribonuclease HII"/>
    <property type="match status" value="1"/>
</dbReference>
<dbReference type="GO" id="GO:0046872">
    <property type="term" value="F:metal ion binding"/>
    <property type="evidence" value="ECO:0007669"/>
    <property type="project" value="UniProtKB-KW"/>
</dbReference>
<dbReference type="AlphaFoldDB" id="A0A8S3R1Z0"/>
<dbReference type="GO" id="GO:0043137">
    <property type="term" value="P:DNA replication, removal of RNA primer"/>
    <property type="evidence" value="ECO:0007669"/>
    <property type="project" value="TreeGrafter"/>
</dbReference>
<protein>
    <recommendedName>
        <fullName evidence="10">Ribonuclease</fullName>
        <ecNumber evidence="10">3.1.26.4</ecNumber>
    </recommendedName>
</protein>
<evidence type="ECO:0000256" key="2">
    <source>
        <dbReference type="ARBA" id="ARBA00001946"/>
    </source>
</evidence>
<evidence type="ECO:0000313" key="12">
    <source>
        <dbReference type="EMBL" id="CAG2203147.1"/>
    </source>
</evidence>
<comment type="caution">
    <text evidence="12">The sequence shown here is derived from an EMBL/GenBank/DDBJ whole genome shotgun (WGS) entry which is preliminary data.</text>
</comment>
<keyword evidence="6 9" id="KW-0255">Endonuclease</keyword>
<dbReference type="GO" id="GO:0003723">
    <property type="term" value="F:RNA binding"/>
    <property type="evidence" value="ECO:0007669"/>
    <property type="project" value="UniProtKB-UniRule"/>
</dbReference>
<dbReference type="EC" id="3.1.26.4" evidence="10"/>
<feature type="binding site" evidence="9">
    <location>
        <position position="41"/>
    </location>
    <ligand>
        <name>a divalent metal cation</name>
        <dbReference type="ChEBI" id="CHEBI:60240"/>
    </ligand>
</feature>
<dbReference type="Gene3D" id="1.10.10.460">
    <property type="entry name" value="Ribonuclease hii. Domain 2"/>
    <property type="match status" value="1"/>
</dbReference>
<dbReference type="InterPro" id="IPR012337">
    <property type="entry name" value="RNaseH-like_sf"/>
</dbReference>
<dbReference type="InterPro" id="IPR036397">
    <property type="entry name" value="RNaseH_sf"/>
</dbReference>
<dbReference type="OrthoDB" id="7462577at2759"/>
<reference evidence="12" key="1">
    <citation type="submission" date="2021-03" db="EMBL/GenBank/DDBJ databases">
        <authorList>
            <person name="Bekaert M."/>
        </authorList>
    </citation>
    <scope>NUCLEOTIDE SEQUENCE</scope>
</reference>
<dbReference type="EMBL" id="CAJPWZ010000913">
    <property type="protein sequence ID" value="CAG2203147.1"/>
    <property type="molecule type" value="Genomic_DNA"/>
</dbReference>
<keyword evidence="5 9" id="KW-0479">Metal-binding</keyword>
<evidence type="ECO:0000256" key="9">
    <source>
        <dbReference type="PROSITE-ProRule" id="PRU01319"/>
    </source>
</evidence>
<comment type="function">
    <text evidence="10">Endonuclease that specifically degrades the RNA of RNA-DNA hybrids.</text>
</comment>
<comment type="catalytic activity">
    <reaction evidence="1 9 10">
        <text>Endonucleolytic cleavage to 5'-phosphomonoester.</text>
        <dbReference type="EC" id="3.1.26.4"/>
    </reaction>
</comment>
<evidence type="ECO:0000256" key="1">
    <source>
        <dbReference type="ARBA" id="ARBA00000077"/>
    </source>
</evidence>
<feature type="binding site" evidence="9">
    <location>
        <position position="40"/>
    </location>
    <ligand>
        <name>a divalent metal cation</name>
        <dbReference type="ChEBI" id="CHEBI:60240"/>
    </ligand>
</feature>
<evidence type="ECO:0000256" key="10">
    <source>
        <dbReference type="RuleBase" id="RU003515"/>
    </source>
</evidence>
<dbReference type="FunFam" id="1.10.10.460:FF:000001">
    <property type="entry name" value="Ribonuclease"/>
    <property type="match status" value="1"/>
</dbReference>
<evidence type="ECO:0000256" key="8">
    <source>
        <dbReference type="ARBA" id="ARBA00024981"/>
    </source>
</evidence>
<dbReference type="InterPro" id="IPR023160">
    <property type="entry name" value="RNase_HII_hlx-loop-hlx_cap_dom"/>
</dbReference>
<dbReference type="PANTHER" id="PTHR10954">
    <property type="entry name" value="RIBONUCLEASE H2 SUBUNIT A"/>
    <property type="match status" value="1"/>
</dbReference>
<keyword evidence="4 9" id="KW-0540">Nuclease</keyword>
<dbReference type="InterPro" id="IPR024567">
    <property type="entry name" value="RNase_HII/HIII_dom"/>
</dbReference>
<gene>
    <name evidence="12" type="ORF">MEDL_17680</name>
</gene>
<dbReference type="PANTHER" id="PTHR10954:SF7">
    <property type="entry name" value="RIBONUCLEASE H2 SUBUNIT A"/>
    <property type="match status" value="1"/>
</dbReference>
<dbReference type="GO" id="GO:0006298">
    <property type="term" value="P:mismatch repair"/>
    <property type="evidence" value="ECO:0007669"/>
    <property type="project" value="TreeGrafter"/>
</dbReference>
<proteinExistence type="inferred from homology"/>
<evidence type="ECO:0000256" key="5">
    <source>
        <dbReference type="ARBA" id="ARBA00022723"/>
    </source>
</evidence>
<evidence type="ECO:0000313" key="13">
    <source>
        <dbReference type="Proteomes" id="UP000683360"/>
    </source>
</evidence>
<keyword evidence="7 9" id="KW-0378">Hydrolase</keyword>
<evidence type="ECO:0000256" key="6">
    <source>
        <dbReference type="ARBA" id="ARBA00022759"/>
    </source>
</evidence>
<comment type="function">
    <text evidence="8">Catalytic subunit of RNase HII, an endonuclease that specifically degrades the RNA of RNA:DNA hybrids. Participates in DNA replication, possibly by mediating the removal of lagging-strand Okazaki fragment RNA primers during DNA replication. Mediates the excision of single ribonucleotides from DNA:RNA duplexes.</text>
</comment>
<feature type="binding site" evidence="9">
    <location>
        <position position="148"/>
    </location>
    <ligand>
        <name>a divalent metal cation</name>
        <dbReference type="ChEBI" id="CHEBI:60240"/>
    </ligand>
</feature>
<evidence type="ECO:0000256" key="7">
    <source>
        <dbReference type="ARBA" id="ARBA00022801"/>
    </source>
</evidence>
<dbReference type="SUPFAM" id="SSF53098">
    <property type="entry name" value="Ribonuclease H-like"/>
    <property type="match status" value="1"/>
</dbReference>
<comment type="cofactor">
    <cofactor evidence="9">
        <name>Mn(2+)</name>
        <dbReference type="ChEBI" id="CHEBI:29035"/>
    </cofactor>
    <cofactor evidence="9">
        <name>Mg(2+)</name>
        <dbReference type="ChEBI" id="CHEBI:18420"/>
    </cofactor>
    <text evidence="9">Manganese or magnesium. Binds 1 divalent metal ion per monomer in the absence of substrate. May bind a second metal ion after substrate binding.</text>
</comment>